<feature type="compositionally biased region" description="Polar residues" evidence="4">
    <location>
        <begin position="137"/>
        <end position="147"/>
    </location>
</feature>
<name>A0A084AJE1_STACB</name>
<dbReference type="OrthoDB" id="10302458at2759"/>
<feature type="repeat" description="ANK" evidence="3">
    <location>
        <begin position="194"/>
        <end position="226"/>
    </location>
</feature>
<feature type="compositionally biased region" description="Basic and acidic residues" evidence="4">
    <location>
        <begin position="671"/>
        <end position="681"/>
    </location>
</feature>
<feature type="region of interest" description="Disordered" evidence="4">
    <location>
        <begin position="670"/>
        <end position="721"/>
    </location>
</feature>
<evidence type="ECO:0000313" key="6">
    <source>
        <dbReference type="Proteomes" id="UP000028045"/>
    </source>
</evidence>
<keyword evidence="6" id="KW-1185">Reference proteome</keyword>
<evidence type="ECO:0000256" key="3">
    <source>
        <dbReference type="PROSITE-ProRule" id="PRU00023"/>
    </source>
</evidence>
<dbReference type="PROSITE" id="PS50297">
    <property type="entry name" value="ANK_REP_REGION"/>
    <property type="match status" value="1"/>
</dbReference>
<evidence type="ECO:0000256" key="4">
    <source>
        <dbReference type="SAM" id="MobiDB-lite"/>
    </source>
</evidence>
<dbReference type="SUPFAM" id="SSF48403">
    <property type="entry name" value="Ankyrin repeat"/>
    <property type="match status" value="1"/>
</dbReference>
<organism evidence="5 6">
    <name type="scientific">Stachybotrys chartarum (strain CBS 109288 / IBT 7711)</name>
    <name type="common">Toxic black mold</name>
    <name type="synonym">Stilbospora chartarum</name>
    <dbReference type="NCBI Taxonomy" id="1280523"/>
    <lineage>
        <taxon>Eukaryota</taxon>
        <taxon>Fungi</taxon>
        <taxon>Dikarya</taxon>
        <taxon>Ascomycota</taxon>
        <taxon>Pezizomycotina</taxon>
        <taxon>Sordariomycetes</taxon>
        <taxon>Hypocreomycetidae</taxon>
        <taxon>Hypocreales</taxon>
        <taxon>Stachybotryaceae</taxon>
        <taxon>Stachybotrys</taxon>
    </lineage>
</organism>
<evidence type="ECO:0000256" key="2">
    <source>
        <dbReference type="ARBA" id="ARBA00023043"/>
    </source>
</evidence>
<proteinExistence type="predicted"/>
<dbReference type="AlphaFoldDB" id="A0A084AJE1"/>
<feature type="region of interest" description="Disordered" evidence="4">
    <location>
        <begin position="126"/>
        <end position="190"/>
    </location>
</feature>
<evidence type="ECO:0000313" key="5">
    <source>
        <dbReference type="EMBL" id="KEY65420.1"/>
    </source>
</evidence>
<keyword evidence="2 3" id="KW-0040">ANK repeat</keyword>
<accession>A0A084AJE1</accession>
<dbReference type="PANTHER" id="PTHR24178">
    <property type="entry name" value="MOLTING PROTEIN MLT-4"/>
    <property type="match status" value="1"/>
</dbReference>
<dbReference type="EMBL" id="KL648705">
    <property type="protein sequence ID" value="KEY65420.1"/>
    <property type="molecule type" value="Genomic_DNA"/>
</dbReference>
<evidence type="ECO:0000256" key="1">
    <source>
        <dbReference type="ARBA" id="ARBA00022737"/>
    </source>
</evidence>
<dbReference type="InterPro" id="IPR002110">
    <property type="entry name" value="Ankyrin_rpt"/>
</dbReference>
<dbReference type="Proteomes" id="UP000028045">
    <property type="component" value="Unassembled WGS sequence"/>
</dbReference>
<feature type="compositionally biased region" description="Polar residues" evidence="4">
    <location>
        <begin position="154"/>
        <end position="163"/>
    </location>
</feature>
<keyword evidence="1" id="KW-0677">Repeat</keyword>
<dbReference type="InterPro" id="IPR036770">
    <property type="entry name" value="Ankyrin_rpt-contain_sf"/>
</dbReference>
<dbReference type="Pfam" id="PF00023">
    <property type="entry name" value="Ank"/>
    <property type="match status" value="1"/>
</dbReference>
<dbReference type="SMART" id="SM00248">
    <property type="entry name" value="ANK"/>
    <property type="match status" value="5"/>
</dbReference>
<protein>
    <submittedName>
        <fullName evidence="5">Uncharacterized protein</fullName>
    </submittedName>
</protein>
<reference evidence="5 6" key="1">
    <citation type="journal article" date="2014" name="BMC Genomics">
        <title>Comparative genome sequencing reveals chemotype-specific gene clusters in the toxigenic black mold Stachybotrys.</title>
        <authorList>
            <person name="Semeiks J."/>
            <person name="Borek D."/>
            <person name="Otwinowski Z."/>
            <person name="Grishin N.V."/>
        </authorList>
    </citation>
    <scope>NUCLEOTIDE SEQUENCE [LARGE SCALE GENOMIC DNA]</scope>
    <source>
        <strain evidence="6">CBS 109288 / IBT 7711</strain>
    </source>
</reference>
<dbReference type="PROSITE" id="PS50088">
    <property type="entry name" value="ANK_REPEAT"/>
    <property type="match status" value="1"/>
</dbReference>
<sequence>METQSDQDVDAMVSDGVSYYAYLGQDPSIPSSVNWLGIMPKIVLDNISEWLKNVDLTRLARCAKGNIHESAIRTLYLRSAKKQHSSAIFWAAEVCDYPGYREDCITTLDLAVNYLGDVNAFYQEYEEEESVHGEEAQTAQAEPNNQENQDDRGNQNNQYSQQDEQGNENEGGQGEGEEETETEGEKKKEKEIVPTFTPLHIAAGSHNTAFLRRLIEHGARTNIIGSRSLVFEKLEINEQSINNRLKGIDLHIDQDYFVFPLFVSMVLRRLKATELFIASEADQNLISLQEDASFSLTRLHIAVAQDDRHLVKGFLQHCHDDPDGLVTRHGMRTPLHTAITNKNVQLAIDILSFHPNPNFASDDFQTPLMQVTHQFLASTHTDKIREWMKVAFALLEINADADAIGNSFANDTPLMTLIQGIGGQWTGISWIRLHEFVEKIISHGADPWRQGHAGQSPLYVLNSYLHKPWDKHIILKLMPIFNIMRSSSRSRPQPPLEDSLAYQSMVTYQGKELRVLKALIDDGDLVRNEELPGAMVAFLNNRLVHCYPLKLHWRHMPLDSITAAFEAAVTARDKKLFLRLKGDFQRRLLGVDGTTMARDVIVTRHQKIKPADFFSEPTFNFRLDERFAGRKTLLHLVVQRVLDDKQFSEKMAVAAANCLVGRGADVLLTDGEGRTPGERLDTAAGRRRRVGGTGDDDDDEEEEEEEEEEEGEDDDDGDDEEGVWLFCLL</sequence>
<gene>
    <name evidence="5" type="ORF">S7711_10823</name>
</gene>
<feature type="compositionally biased region" description="Acidic residues" evidence="4">
    <location>
        <begin position="694"/>
        <end position="721"/>
    </location>
</feature>
<dbReference type="HOGENOM" id="CLU_394921_0_0_1"/>
<dbReference type="Gene3D" id="1.25.40.20">
    <property type="entry name" value="Ankyrin repeat-containing domain"/>
    <property type="match status" value="1"/>
</dbReference>